<gene>
    <name evidence="6" type="ORF">GS397_06360</name>
</gene>
<evidence type="ECO:0000313" key="7">
    <source>
        <dbReference type="Proteomes" id="UP000464086"/>
    </source>
</evidence>
<evidence type="ECO:0000256" key="4">
    <source>
        <dbReference type="ARBA" id="ARBA00047942"/>
    </source>
</evidence>
<keyword evidence="2" id="KW-0489">Methyltransferase</keyword>
<dbReference type="InterPro" id="IPR029063">
    <property type="entry name" value="SAM-dependent_MTases_sf"/>
</dbReference>
<accession>A0A6P1GER2</accession>
<evidence type="ECO:0000256" key="3">
    <source>
        <dbReference type="ARBA" id="ARBA00022679"/>
    </source>
</evidence>
<dbReference type="InterPro" id="IPR002941">
    <property type="entry name" value="DNA_methylase_N4/N6"/>
</dbReference>
<dbReference type="Pfam" id="PF01555">
    <property type="entry name" value="N6_N4_Mtase"/>
    <property type="match status" value="1"/>
</dbReference>
<evidence type="ECO:0000313" key="6">
    <source>
        <dbReference type="EMBL" id="QHD66714.1"/>
    </source>
</evidence>
<dbReference type="Gene3D" id="3.40.50.150">
    <property type="entry name" value="Vaccinia Virus protein VP39"/>
    <property type="match status" value="1"/>
</dbReference>
<dbReference type="AlphaFoldDB" id="A0A6P1GER2"/>
<evidence type="ECO:0000256" key="1">
    <source>
        <dbReference type="ARBA" id="ARBA00011900"/>
    </source>
</evidence>
<dbReference type="GO" id="GO:0009007">
    <property type="term" value="F:site-specific DNA-methyltransferase (adenine-specific) activity"/>
    <property type="evidence" value="ECO:0007669"/>
    <property type="project" value="UniProtKB-EC"/>
</dbReference>
<protein>
    <recommendedName>
        <fullName evidence="1">site-specific DNA-methyltransferase (adenine-specific)</fullName>
        <ecNumber evidence="1">2.1.1.72</ecNumber>
    </recommendedName>
</protein>
<dbReference type="EC" id="2.1.1.72" evidence="1"/>
<dbReference type="GO" id="GO:0032259">
    <property type="term" value="P:methylation"/>
    <property type="evidence" value="ECO:0007669"/>
    <property type="project" value="UniProtKB-KW"/>
</dbReference>
<dbReference type="EMBL" id="CP047218">
    <property type="protein sequence ID" value="QHD66714.1"/>
    <property type="molecule type" value="Genomic_DNA"/>
</dbReference>
<dbReference type="PRINTS" id="PR00508">
    <property type="entry name" value="S21N4MTFRASE"/>
</dbReference>
<dbReference type="InterPro" id="IPR001091">
    <property type="entry name" value="RM_Methyltransferase"/>
</dbReference>
<sequence>MAADRPIENALRVGTGNSRTPSATVLVGDCTWIATSVIDLSSVRSRSLPAERPTELPAILIRTSCPPGGPVDDGFTGSGAVGEACLLNGRRYLGCEIDPVMVERTRLRLQGFAVFYPEDGDD</sequence>
<name>A0A6P1GER2_SPHYA</name>
<dbReference type="GO" id="GO:0003677">
    <property type="term" value="F:DNA binding"/>
    <property type="evidence" value="ECO:0007669"/>
    <property type="project" value="InterPro"/>
</dbReference>
<dbReference type="GO" id="GO:0008170">
    <property type="term" value="F:N-methyltransferase activity"/>
    <property type="evidence" value="ECO:0007669"/>
    <property type="project" value="InterPro"/>
</dbReference>
<proteinExistence type="predicted"/>
<dbReference type="SUPFAM" id="SSF53335">
    <property type="entry name" value="S-adenosyl-L-methionine-dependent methyltransferases"/>
    <property type="match status" value="1"/>
</dbReference>
<keyword evidence="3" id="KW-0808">Transferase</keyword>
<dbReference type="RefSeq" id="WP_159365985.1">
    <property type="nucleotide sequence ID" value="NZ_CP047218.1"/>
</dbReference>
<feature type="domain" description="DNA methylase N-4/N-6" evidence="5">
    <location>
        <begin position="47"/>
        <end position="103"/>
    </location>
</feature>
<reference evidence="6 7" key="1">
    <citation type="submission" date="2019-12" db="EMBL/GenBank/DDBJ databases">
        <title>Functional and genomic insights into the Sphingobium yanoikuyae YC-JY1, a bacterium efficiently degrading bisphenol A.</title>
        <authorList>
            <person name="Jia Y."/>
            <person name="Li X."/>
            <person name="Wang J."/>
            <person name="Eltoukhy A."/>
            <person name="Lamraoui I."/>
            <person name="Yan Y."/>
        </authorList>
    </citation>
    <scope>NUCLEOTIDE SEQUENCE [LARGE SCALE GENOMIC DNA]</scope>
    <source>
        <strain evidence="6 7">YC-JY1</strain>
    </source>
</reference>
<evidence type="ECO:0000259" key="5">
    <source>
        <dbReference type="Pfam" id="PF01555"/>
    </source>
</evidence>
<evidence type="ECO:0000256" key="2">
    <source>
        <dbReference type="ARBA" id="ARBA00022603"/>
    </source>
</evidence>
<organism evidence="6 7">
    <name type="scientific">Sphingobium yanoikuyae</name>
    <name type="common">Sphingomonas yanoikuyae</name>
    <dbReference type="NCBI Taxonomy" id="13690"/>
    <lineage>
        <taxon>Bacteria</taxon>
        <taxon>Pseudomonadati</taxon>
        <taxon>Pseudomonadota</taxon>
        <taxon>Alphaproteobacteria</taxon>
        <taxon>Sphingomonadales</taxon>
        <taxon>Sphingomonadaceae</taxon>
        <taxon>Sphingobium</taxon>
    </lineage>
</organism>
<comment type="catalytic activity">
    <reaction evidence="4">
        <text>a 2'-deoxyadenosine in DNA + S-adenosyl-L-methionine = an N(6)-methyl-2'-deoxyadenosine in DNA + S-adenosyl-L-homocysteine + H(+)</text>
        <dbReference type="Rhea" id="RHEA:15197"/>
        <dbReference type="Rhea" id="RHEA-COMP:12418"/>
        <dbReference type="Rhea" id="RHEA-COMP:12419"/>
        <dbReference type="ChEBI" id="CHEBI:15378"/>
        <dbReference type="ChEBI" id="CHEBI:57856"/>
        <dbReference type="ChEBI" id="CHEBI:59789"/>
        <dbReference type="ChEBI" id="CHEBI:90615"/>
        <dbReference type="ChEBI" id="CHEBI:90616"/>
        <dbReference type="EC" id="2.1.1.72"/>
    </reaction>
</comment>
<dbReference type="Proteomes" id="UP000464086">
    <property type="component" value="Chromosome"/>
</dbReference>